<dbReference type="AlphaFoldDB" id="A0A5N6SNM5"/>
<accession>A0A5N6SNM5</accession>
<dbReference type="EMBL" id="ML743585">
    <property type="protein sequence ID" value="KAE8136282.1"/>
    <property type="molecule type" value="Genomic_DNA"/>
</dbReference>
<evidence type="ECO:0000313" key="2">
    <source>
        <dbReference type="Proteomes" id="UP000325672"/>
    </source>
</evidence>
<reference evidence="1 2" key="1">
    <citation type="submission" date="2019-04" db="EMBL/GenBank/DDBJ databases">
        <title>Friends and foes A comparative genomics study of 23 Aspergillus species from section Flavi.</title>
        <authorList>
            <consortium name="DOE Joint Genome Institute"/>
            <person name="Kjaerbolling I."/>
            <person name="Vesth T."/>
            <person name="Frisvad J.C."/>
            <person name="Nybo J.L."/>
            <person name="Theobald S."/>
            <person name="Kildgaard S."/>
            <person name="Isbrandt T."/>
            <person name="Kuo A."/>
            <person name="Sato A."/>
            <person name="Lyhne E.K."/>
            <person name="Kogle M.E."/>
            <person name="Wiebenga A."/>
            <person name="Kun R.S."/>
            <person name="Lubbers R.J."/>
            <person name="Makela M.R."/>
            <person name="Barry K."/>
            <person name="Chovatia M."/>
            <person name="Clum A."/>
            <person name="Daum C."/>
            <person name="Haridas S."/>
            <person name="He G."/>
            <person name="LaButti K."/>
            <person name="Lipzen A."/>
            <person name="Mondo S."/>
            <person name="Riley R."/>
            <person name="Salamov A."/>
            <person name="Simmons B.A."/>
            <person name="Magnuson J.K."/>
            <person name="Henrissat B."/>
            <person name="Mortensen U.H."/>
            <person name="Larsen T.O."/>
            <person name="Devries R.P."/>
            <person name="Grigoriev I.V."/>
            <person name="Machida M."/>
            <person name="Baker S.E."/>
            <person name="Andersen M.R."/>
        </authorList>
    </citation>
    <scope>NUCLEOTIDE SEQUENCE [LARGE SCALE GENOMIC DNA]</scope>
    <source>
        <strain evidence="1 2">CBS 117625</strain>
    </source>
</reference>
<organism evidence="1 2">
    <name type="scientific">Aspergillus pseudotamarii</name>
    <dbReference type="NCBI Taxonomy" id="132259"/>
    <lineage>
        <taxon>Eukaryota</taxon>
        <taxon>Fungi</taxon>
        <taxon>Dikarya</taxon>
        <taxon>Ascomycota</taxon>
        <taxon>Pezizomycotina</taxon>
        <taxon>Eurotiomycetes</taxon>
        <taxon>Eurotiomycetidae</taxon>
        <taxon>Eurotiales</taxon>
        <taxon>Aspergillaceae</taxon>
        <taxon>Aspergillus</taxon>
        <taxon>Aspergillus subgen. Circumdati</taxon>
    </lineage>
</organism>
<name>A0A5N6SNM5_ASPPS</name>
<evidence type="ECO:0000313" key="1">
    <source>
        <dbReference type="EMBL" id="KAE8136282.1"/>
    </source>
</evidence>
<keyword evidence="2" id="KW-1185">Reference proteome</keyword>
<protein>
    <submittedName>
        <fullName evidence="1">Uncharacterized protein</fullName>
    </submittedName>
</protein>
<dbReference type="OrthoDB" id="10268365at2759"/>
<sequence>MRGDPCYIRAQKVKWHRTTTQVGSDFYWTAGDEGIGTLTVEPQGSDPTPWVYAKPDKNVALKLDVEIHQDGFILRDIDSGMTVSRSGDWVILKHVENPDDAMLQWSRISRQTYWVRFKSGGDWLRTNECGELNVKGSGEYAILMHNSFWHLPH</sequence>
<dbReference type="GeneID" id="43644385"/>
<gene>
    <name evidence="1" type="ORF">BDV38DRAFT_284035</name>
</gene>
<dbReference type="RefSeq" id="XP_031912345.1">
    <property type="nucleotide sequence ID" value="XM_032060175.1"/>
</dbReference>
<dbReference type="Proteomes" id="UP000325672">
    <property type="component" value="Unassembled WGS sequence"/>
</dbReference>
<proteinExistence type="predicted"/>